<evidence type="ECO:0000256" key="6">
    <source>
        <dbReference type="ARBA" id="ARBA00023136"/>
    </source>
</evidence>
<organism evidence="8 9">
    <name type="scientific">Longimycelium tulufanense</name>
    <dbReference type="NCBI Taxonomy" id="907463"/>
    <lineage>
        <taxon>Bacteria</taxon>
        <taxon>Bacillati</taxon>
        <taxon>Actinomycetota</taxon>
        <taxon>Actinomycetes</taxon>
        <taxon>Pseudonocardiales</taxon>
        <taxon>Pseudonocardiaceae</taxon>
        <taxon>Longimycelium</taxon>
    </lineage>
</organism>
<dbReference type="RefSeq" id="WP_189060212.1">
    <property type="nucleotide sequence ID" value="NZ_BMMK01000022.1"/>
</dbReference>
<dbReference type="EMBL" id="BMMK01000022">
    <property type="protein sequence ID" value="GGM67858.1"/>
    <property type="molecule type" value="Genomic_DNA"/>
</dbReference>
<proteinExistence type="inferred from homology"/>
<keyword evidence="4 7" id="KW-0812">Transmembrane</keyword>
<gene>
    <name evidence="8" type="ORF">GCM10012275_43050</name>
</gene>
<feature type="transmembrane region" description="Helical" evidence="7">
    <location>
        <begin position="90"/>
        <end position="115"/>
    </location>
</feature>
<evidence type="ECO:0000256" key="2">
    <source>
        <dbReference type="ARBA" id="ARBA00008806"/>
    </source>
</evidence>
<protein>
    <recommendedName>
        <fullName evidence="10">TraD/TraG TraM recognition site domain-containing protein</fullName>
    </recommendedName>
</protein>
<comment type="similarity">
    <text evidence="2">Belongs to the VirD4/TraG family.</text>
</comment>
<keyword evidence="5 7" id="KW-1133">Transmembrane helix</keyword>
<sequence>MKTLDRRHQRVVRAGLRGEMAAGVLLGALLVIGVVTAVAGQLAAWVTGFGWPSWSGIGINLSAPVIGVYAHADDPMRGWPGLADTRPGPVAYWLVYGLLMGVVAVLAVVVGIGVARRRPRPGFATRQEVEQRLGATALVRQAARLRPQLVTVTPRPAPEQIGTYLGRDVHTGVQCYSSIRQSRYVLGPSESGKTSCVVIPEALDHDGPLLAPSSRPDVIAATWKARAERGRVLLFDPLDLAPGLPPLRWDPVRACTDPVVAIRRAQTLMSSVDMSAVSNGDTWKRQAQTVLRNLLHAAAVEGQDIRTVLRWTYEPTDHAPIEVLTRSRRSPNSEAWADAQRRVAEAPERQRSGVYMGVEAAMSMFNHPAVLRACLPRLGEHFDPASLLVGHDTVYMLTRKDEALGVADLLAALMEDVVLAAQAHSQRQLNTRLDPPLRILADEAANTTTYQGLPGLLSEGGGLGITTTVVVQDLAQAITRWGLHHAKSMWGAASVNVVLPGISGEELREIASYAGDYDEEVLSLTRGAGGMTEQRSIRTRPALTPAEVRALRPQHALVVAAGGLRPVLTKMTPYYQRGDAGQSAASEREFFTALSESRQVR</sequence>
<evidence type="ECO:0000313" key="9">
    <source>
        <dbReference type="Proteomes" id="UP000637578"/>
    </source>
</evidence>
<evidence type="ECO:0000256" key="7">
    <source>
        <dbReference type="SAM" id="Phobius"/>
    </source>
</evidence>
<evidence type="ECO:0000256" key="1">
    <source>
        <dbReference type="ARBA" id="ARBA00004651"/>
    </source>
</evidence>
<dbReference type="CDD" id="cd01127">
    <property type="entry name" value="TrwB_TraG_TraD_VirD4"/>
    <property type="match status" value="1"/>
</dbReference>
<dbReference type="Gene3D" id="3.40.50.300">
    <property type="entry name" value="P-loop containing nucleotide triphosphate hydrolases"/>
    <property type="match status" value="1"/>
</dbReference>
<comment type="caution">
    <text evidence="8">The sequence shown here is derived from an EMBL/GenBank/DDBJ whole genome shotgun (WGS) entry which is preliminary data.</text>
</comment>
<keyword evidence="9" id="KW-1185">Reference proteome</keyword>
<feature type="transmembrane region" description="Helical" evidence="7">
    <location>
        <begin position="21"/>
        <end position="46"/>
    </location>
</feature>
<evidence type="ECO:0008006" key="10">
    <source>
        <dbReference type="Google" id="ProtNLM"/>
    </source>
</evidence>
<keyword evidence="3" id="KW-1003">Cell membrane</keyword>
<dbReference type="Pfam" id="PF02534">
    <property type="entry name" value="T4SS-DNA_transf"/>
    <property type="match status" value="1"/>
</dbReference>
<evidence type="ECO:0000256" key="5">
    <source>
        <dbReference type="ARBA" id="ARBA00022989"/>
    </source>
</evidence>
<reference evidence="8" key="1">
    <citation type="journal article" date="2014" name="Int. J. Syst. Evol. Microbiol.">
        <title>Complete genome sequence of Corynebacterium casei LMG S-19264T (=DSM 44701T), isolated from a smear-ripened cheese.</title>
        <authorList>
            <consortium name="US DOE Joint Genome Institute (JGI-PGF)"/>
            <person name="Walter F."/>
            <person name="Albersmeier A."/>
            <person name="Kalinowski J."/>
            <person name="Ruckert C."/>
        </authorList>
    </citation>
    <scope>NUCLEOTIDE SEQUENCE</scope>
    <source>
        <strain evidence="8">CGMCC 4.5737</strain>
    </source>
</reference>
<evidence type="ECO:0000256" key="4">
    <source>
        <dbReference type="ARBA" id="ARBA00022692"/>
    </source>
</evidence>
<reference evidence="8" key="2">
    <citation type="submission" date="2020-09" db="EMBL/GenBank/DDBJ databases">
        <authorList>
            <person name="Sun Q."/>
            <person name="Zhou Y."/>
        </authorList>
    </citation>
    <scope>NUCLEOTIDE SEQUENCE</scope>
    <source>
        <strain evidence="8">CGMCC 4.5737</strain>
    </source>
</reference>
<comment type="subcellular location">
    <subcellularLocation>
        <location evidence="1">Cell membrane</location>
        <topology evidence="1">Multi-pass membrane protein</topology>
    </subcellularLocation>
</comment>
<dbReference type="PANTHER" id="PTHR37937">
    <property type="entry name" value="CONJUGATIVE TRANSFER: DNA TRANSPORT"/>
    <property type="match status" value="1"/>
</dbReference>
<dbReference type="InterPro" id="IPR051539">
    <property type="entry name" value="T4SS-coupling_protein"/>
</dbReference>
<dbReference type="GO" id="GO:0005886">
    <property type="term" value="C:plasma membrane"/>
    <property type="evidence" value="ECO:0007669"/>
    <property type="project" value="UniProtKB-SubCell"/>
</dbReference>
<evidence type="ECO:0000256" key="3">
    <source>
        <dbReference type="ARBA" id="ARBA00022475"/>
    </source>
</evidence>
<evidence type="ECO:0000313" key="8">
    <source>
        <dbReference type="EMBL" id="GGM67858.1"/>
    </source>
</evidence>
<dbReference type="AlphaFoldDB" id="A0A8J3CEM2"/>
<dbReference type="InterPro" id="IPR003688">
    <property type="entry name" value="TraG/VirD4"/>
</dbReference>
<dbReference type="Proteomes" id="UP000637578">
    <property type="component" value="Unassembled WGS sequence"/>
</dbReference>
<dbReference type="PANTHER" id="PTHR37937:SF1">
    <property type="entry name" value="CONJUGATIVE TRANSFER: DNA TRANSPORT"/>
    <property type="match status" value="1"/>
</dbReference>
<dbReference type="SUPFAM" id="SSF52540">
    <property type="entry name" value="P-loop containing nucleoside triphosphate hydrolases"/>
    <property type="match status" value="1"/>
</dbReference>
<dbReference type="InterPro" id="IPR027417">
    <property type="entry name" value="P-loop_NTPase"/>
</dbReference>
<accession>A0A8J3CEM2</accession>
<name>A0A8J3CEM2_9PSEU</name>
<keyword evidence="6 7" id="KW-0472">Membrane</keyword>